<organism evidence="9">
    <name type="scientific">Dictyoglomus thermophilum</name>
    <dbReference type="NCBI Taxonomy" id="14"/>
    <lineage>
        <taxon>Bacteria</taxon>
        <taxon>Pseudomonadati</taxon>
        <taxon>Dictyoglomota</taxon>
        <taxon>Dictyoglomia</taxon>
        <taxon>Dictyoglomales</taxon>
        <taxon>Dictyoglomaceae</taxon>
        <taxon>Dictyoglomus</taxon>
    </lineage>
</organism>
<dbReference type="InterPro" id="IPR045864">
    <property type="entry name" value="aa-tRNA-synth_II/BPL/LPL"/>
</dbReference>
<dbReference type="InterPro" id="IPR004364">
    <property type="entry name" value="Aa-tRNA-synt_II"/>
</dbReference>
<dbReference type="NCBIfam" id="TIGR00457">
    <property type="entry name" value="asnS"/>
    <property type="match status" value="1"/>
</dbReference>
<dbReference type="PANTHER" id="PTHR22594:SF34">
    <property type="entry name" value="ASPARAGINE--TRNA LIGASE, MITOCHONDRIAL-RELATED"/>
    <property type="match status" value="1"/>
</dbReference>
<feature type="domain" description="Aminoacyl-transfer RNA synthetases class-II family profile" evidence="8">
    <location>
        <begin position="133"/>
        <end position="423"/>
    </location>
</feature>
<dbReference type="GO" id="GO:0004816">
    <property type="term" value="F:asparagine-tRNA ligase activity"/>
    <property type="evidence" value="ECO:0007669"/>
    <property type="project" value="UniProtKB-UniRule"/>
</dbReference>
<dbReference type="GO" id="GO:0005524">
    <property type="term" value="F:ATP binding"/>
    <property type="evidence" value="ECO:0007669"/>
    <property type="project" value="UniProtKB-UniRule"/>
</dbReference>
<dbReference type="InterPro" id="IPR006195">
    <property type="entry name" value="aa-tRNA-synth_II"/>
</dbReference>
<dbReference type="PRINTS" id="PR01042">
    <property type="entry name" value="TRNASYNTHASP"/>
</dbReference>
<sequence>MAASWVYIEDIPKIQEGEIEIRGWLFNKRSSGKVVFLIIRDGTGYIQGVATLDNFNQEELDFFEKIPIESSIIVIGDLKKEPRAPGGYELMLKKVNVVSYSEEYPIQKKDHSIDFLLERRHLWIRSRRQNAILRIRSEVVKAIRDFLDSKGFVLVDAPILTPSACEGTTTLFSLDYFDLGKAYLSQSGQLYMEAACMALGKVYCFGPAFRAEKSKTRRHLTEFWMVEPEMAYWDWQDNMKLQEDLVSYIVQRVLEKRKRELEILERDTKPLENVVPPFPRITYREAIEILKNNGLNVEYGDDFGGDEETIISNQFDKPVFIHHYPAKIKPFYMQPDPYNPDEVLNNDLLAPEGYGEIIGGSQRIHDLKLLEEKIKEYNLPKGAFEWYIDLRRYGSVPHSGFGLGIERTVAWICGLKHVREAIPFPRMIYRIYP</sequence>
<evidence type="ECO:0000256" key="3">
    <source>
        <dbReference type="ARBA" id="ARBA00022741"/>
    </source>
</evidence>
<dbReference type="InterPro" id="IPR012340">
    <property type="entry name" value="NA-bd_OB-fold"/>
</dbReference>
<evidence type="ECO:0000256" key="6">
    <source>
        <dbReference type="ARBA" id="ARBA00023146"/>
    </source>
</evidence>
<protein>
    <recommendedName>
        <fullName evidence="7">Asparagine--tRNA ligase</fullName>
        <ecNumber evidence="7">6.1.1.22</ecNumber>
    </recommendedName>
    <alternativeName>
        <fullName evidence="7">Asparaginyl-tRNA synthetase</fullName>
        <shortName evidence="7">AsnRS</shortName>
    </alternativeName>
</protein>
<keyword evidence="5 7" id="KW-0648">Protein biosynthesis</keyword>
<dbReference type="Pfam" id="PF00152">
    <property type="entry name" value="tRNA-synt_2"/>
    <property type="match status" value="1"/>
</dbReference>
<dbReference type="InterPro" id="IPR004522">
    <property type="entry name" value="Asn-tRNA-ligase"/>
</dbReference>
<dbReference type="PROSITE" id="PS50862">
    <property type="entry name" value="AA_TRNA_LIGASE_II"/>
    <property type="match status" value="1"/>
</dbReference>
<keyword evidence="4 7" id="KW-0067">ATP-binding</keyword>
<comment type="subcellular location">
    <subcellularLocation>
        <location evidence="7">Cytoplasm</location>
    </subcellularLocation>
</comment>
<name>A0A7C3ML17_DICTH</name>
<evidence type="ECO:0000256" key="2">
    <source>
        <dbReference type="ARBA" id="ARBA00022598"/>
    </source>
</evidence>
<evidence type="ECO:0000256" key="7">
    <source>
        <dbReference type="HAMAP-Rule" id="MF_00534"/>
    </source>
</evidence>
<dbReference type="CDD" id="cd00776">
    <property type="entry name" value="AsxRS_core"/>
    <property type="match status" value="1"/>
</dbReference>
<dbReference type="SUPFAM" id="SSF55681">
    <property type="entry name" value="Class II aaRS and biotin synthetases"/>
    <property type="match status" value="1"/>
</dbReference>
<dbReference type="AlphaFoldDB" id="A0A7C3ML17"/>
<evidence type="ECO:0000256" key="5">
    <source>
        <dbReference type="ARBA" id="ARBA00022917"/>
    </source>
</evidence>
<evidence type="ECO:0000256" key="1">
    <source>
        <dbReference type="ARBA" id="ARBA00008226"/>
    </source>
</evidence>
<comment type="similarity">
    <text evidence="1 7">Belongs to the class-II aminoacyl-tRNA synthetase family.</text>
</comment>
<evidence type="ECO:0000256" key="4">
    <source>
        <dbReference type="ARBA" id="ARBA00022840"/>
    </source>
</evidence>
<keyword evidence="2 7" id="KW-0436">Ligase</keyword>
<dbReference type="EC" id="6.1.1.22" evidence="7"/>
<dbReference type="EMBL" id="DTIN01000015">
    <property type="protein sequence ID" value="HFX13591.1"/>
    <property type="molecule type" value="Genomic_DNA"/>
</dbReference>
<dbReference type="SUPFAM" id="SSF50249">
    <property type="entry name" value="Nucleic acid-binding proteins"/>
    <property type="match status" value="1"/>
</dbReference>
<dbReference type="Pfam" id="PF01336">
    <property type="entry name" value="tRNA_anti-codon"/>
    <property type="match status" value="1"/>
</dbReference>
<comment type="catalytic activity">
    <reaction evidence="7">
        <text>tRNA(Asn) + L-asparagine + ATP = L-asparaginyl-tRNA(Asn) + AMP + diphosphate + H(+)</text>
        <dbReference type="Rhea" id="RHEA:11180"/>
        <dbReference type="Rhea" id="RHEA-COMP:9659"/>
        <dbReference type="Rhea" id="RHEA-COMP:9674"/>
        <dbReference type="ChEBI" id="CHEBI:15378"/>
        <dbReference type="ChEBI" id="CHEBI:30616"/>
        <dbReference type="ChEBI" id="CHEBI:33019"/>
        <dbReference type="ChEBI" id="CHEBI:58048"/>
        <dbReference type="ChEBI" id="CHEBI:78442"/>
        <dbReference type="ChEBI" id="CHEBI:78515"/>
        <dbReference type="ChEBI" id="CHEBI:456215"/>
        <dbReference type="EC" id="6.1.1.22"/>
    </reaction>
</comment>
<dbReference type="Gene3D" id="3.30.930.10">
    <property type="entry name" value="Bira Bifunctional Protein, Domain 2"/>
    <property type="match status" value="1"/>
</dbReference>
<comment type="subunit">
    <text evidence="7">Homodimer.</text>
</comment>
<evidence type="ECO:0000259" key="8">
    <source>
        <dbReference type="PROSITE" id="PS50862"/>
    </source>
</evidence>
<proteinExistence type="inferred from homology"/>
<keyword evidence="6 7" id="KW-0030">Aminoacyl-tRNA synthetase</keyword>
<reference evidence="9" key="1">
    <citation type="journal article" date="2020" name="mSystems">
        <title>Genome- and Community-Level Interaction Insights into Carbon Utilization and Element Cycling Functions of Hydrothermarchaeota in Hydrothermal Sediment.</title>
        <authorList>
            <person name="Zhou Z."/>
            <person name="Liu Y."/>
            <person name="Xu W."/>
            <person name="Pan J."/>
            <person name="Luo Z.H."/>
            <person name="Li M."/>
        </authorList>
    </citation>
    <scope>NUCLEOTIDE SEQUENCE [LARGE SCALE GENOMIC DNA]</scope>
    <source>
        <strain evidence="9">SpSt-81</strain>
    </source>
</reference>
<dbReference type="PANTHER" id="PTHR22594">
    <property type="entry name" value="ASPARTYL/LYSYL-TRNA SYNTHETASE"/>
    <property type="match status" value="1"/>
</dbReference>
<dbReference type="NCBIfam" id="NF003483">
    <property type="entry name" value="PRK05159.1"/>
    <property type="match status" value="1"/>
</dbReference>
<dbReference type="InterPro" id="IPR002312">
    <property type="entry name" value="Asp/Asn-tRNA-synth_IIb"/>
</dbReference>
<evidence type="ECO:0000313" key="9">
    <source>
        <dbReference type="EMBL" id="HFX13591.1"/>
    </source>
</evidence>
<dbReference type="GO" id="GO:0006421">
    <property type="term" value="P:asparaginyl-tRNA aminoacylation"/>
    <property type="evidence" value="ECO:0007669"/>
    <property type="project" value="UniProtKB-UniRule"/>
</dbReference>
<dbReference type="InterPro" id="IPR004365">
    <property type="entry name" value="NA-bd_OB_tRNA"/>
</dbReference>
<dbReference type="GO" id="GO:0003676">
    <property type="term" value="F:nucleic acid binding"/>
    <property type="evidence" value="ECO:0007669"/>
    <property type="project" value="InterPro"/>
</dbReference>
<dbReference type="HAMAP" id="MF_00534">
    <property type="entry name" value="Asn_tRNA_synth"/>
    <property type="match status" value="1"/>
</dbReference>
<dbReference type="NCBIfam" id="NF003037">
    <property type="entry name" value="PRK03932.1"/>
    <property type="match status" value="1"/>
</dbReference>
<comment type="caution">
    <text evidence="9">The sequence shown here is derived from an EMBL/GenBank/DDBJ whole genome shotgun (WGS) entry which is preliminary data.</text>
</comment>
<dbReference type="GO" id="GO:0005737">
    <property type="term" value="C:cytoplasm"/>
    <property type="evidence" value="ECO:0007669"/>
    <property type="project" value="UniProtKB-SubCell"/>
</dbReference>
<keyword evidence="7" id="KW-0963">Cytoplasm</keyword>
<keyword evidence="3 7" id="KW-0547">Nucleotide-binding</keyword>
<accession>A0A7C3ML17</accession>
<dbReference type="Gene3D" id="2.40.50.140">
    <property type="entry name" value="Nucleic acid-binding proteins"/>
    <property type="match status" value="1"/>
</dbReference>
<gene>
    <name evidence="7" type="primary">asnS</name>
    <name evidence="9" type="ORF">ENW00_05460</name>
</gene>